<accession>A0ABV0QYQ2</accession>
<keyword evidence="2" id="KW-1185">Reference proteome</keyword>
<evidence type="ECO:0000313" key="2">
    <source>
        <dbReference type="Proteomes" id="UP001434883"/>
    </source>
</evidence>
<comment type="caution">
    <text evidence="1">The sequence shown here is derived from an EMBL/GenBank/DDBJ whole genome shotgun (WGS) entry which is preliminary data.</text>
</comment>
<organism evidence="1 2">
    <name type="scientific">Xenoophorus captivus</name>
    <dbReference type="NCBI Taxonomy" id="1517983"/>
    <lineage>
        <taxon>Eukaryota</taxon>
        <taxon>Metazoa</taxon>
        <taxon>Chordata</taxon>
        <taxon>Craniata</taxon>
        <taxon>Vertebrata</taxon>
        <taxon>Euteleostomi</taxon>
        <taxon>Actinopterygii</taxon>
        <taxon>Neopterygii</taxon>
        <taxon>Teleostei</taxon>
        <taxon>Neoteleostei</taxon>
        <taxon>Acanthomorphata</taxon>
        <taxon>Ovalentaria</taxon>
        <taxon>Atherinomorphae</taxon>
        <taxon>Cyprinodontiformes</taxon>
        <taxon>Goodeidae</taxon>
        <taxon>Xenoophorus</taxon>
    </lineage>
</organism>
<gene>
    <name evidence="1" type="ORF">XENOCAPTIV_005659</name>
</gene>
<reference evidence="1 2" key="1">
    <citation type="submission" date="2021-06" db="EMBL/GenBank/DDBJ databases">
        <authorList>
            <person name="Palmer J.M."/>
        </authorList>
    </citation>
    <scope>NUCLEOTIDE SEQUENCE [LARGE SCALE GENOMIC DNA]</scope>
    <source>
        <strain evidence="1 2">XC_2019</strain>
        <tissue evidence="1">Muscle</tissue>
    </source>
</reference>
<dbReference type="EMBL" id="JAHRIN010026822">
    <property type="protein sequence ID" value="MEQ2200971.1"/>
    <property type="molecule type" value="Genomic_DNA"/>
</dbReference>
<name>A0ABV0QYQ2_9TELE</name>
<dbReference type="Proteomes" id="UP001434883">
    <property type="component" value="Unassembled WGS sequence"/>
</dbReference>
<evidence type="ECO:0000313" key="1">
    <source>
        <dbReference type="EMBL" id="MEQ2200971.1"/>
    </source>
</evidence>
<sequence length="133" mass="14720">MKLLIYCTFPALNLSGLQSNSAVFMNSFISNSGSSTGSTVQTHIRFYSYFQCCLNTEDEVIMLGSMPMKSIFFKYVNTIFNNLDFCAAARSQLVALLPCSKKVLGLAPKSFCIEFSQVVMCGFSPGTLVRIEF</sequence>
<proteinExistence type="predicted"/>
<protein>
    <submittedName>
        <fullName evidence="1">Uncharacterized protein</fullName>
    </submittedName>
</protein>